<keyword evidence="2" id="KW-0472">Membrane</keyword>
<evidence type="ECO:0000256" key="2">
    <source>
        <dbReference type="SAM" id="Phobius"/>
    </source>
</evidence>
<proteinExistence type="predicted"/>
<reference evidence="3" key="1">
    <citation type="submission" date="2022-08" db="EMBL/GenBank/DDBJ databases">
        <authorList>
            <person name="Kallberg Y."/>
            <person name="Tangrot J."/>
            <person name="Rosling A."/>
        </authorList>
    </citation>
    <scope>NUCLEOTIDE SEQUENCE</scope>
    <source>
        <strain evidence="3">Wild A</strain>
    </source>
</reference>
<protein>
    <submittedName>
        <fullName evidence="3">5224_t:CDS:1</fullName>
    </submittedName>
</protein>
<dbReference type="OrthoDB" id="10552087at2759"/>
<dbReference type="EMBL" id="CAMKVN010003790">
    <property type="protein sequence ID" value="CAI2185607.1"/>
    <property type="molecule type" value="Genomic_DNA"/>
</dbReference>
<evidence type="ECO:0000313" key="3">
    <source>
        <dbReference type="EMBL" id="CAI2185607.1"/>
    </source>
</evidence>
<dbReference type="AlphaFoldDB" id="A0A9W4SYL6"/>
<organism evidence="3 4">
    <name type="scientific">Funneliformis geosporum</name>
    <dbReference type="NCBI Taxonomy" id="1117311"/>
    <lineage>
        <taxon>Eukaryota</taxon>
        <taxon>Fungi</taxon>
        <taxon>Fungi incertae sedis</taxon>
        <taxon>Mucoromycota</taxon>
        <taxon>Glomeromycotina</taxon>
        <taxon>Glomeromycetes</taxon>
        <taxon>Glomerales</taxon>
        <taxon>Glomeraceae</taxon>
        <taxon>Funneliformis</taxon>
    </lineage>
</organism>
<keyword evidence="4" id="KW-1185">Reference proteome</keyword>
<keyword evidence="2" id="KW-0812">Transmembrane</keyword>
<evidence type="ECO:0000313" key="4">
    <source>
        <dbReference type="Proteomes" id="UP001153678"/>
    </source>
</evidence>
<comment type="caution">
    <text evidence="3">The sequence shown here is derived from an EMBL/GenBank/DDBJ whole genome shotgun (WGS) entry which is preliminary data.</text>
</comment>
<feature type="region of interest" description="Disordered" evidence="1">
    <location>
        <begin position="34"/>
        <end position="126"/>
    </location>
</feature>
<feature type="transmembrane region" description="Helical" evidence="2">
    <location>
        <begin position="157"/>
        <end position="174"/>
    </location>
</feature>
<sequence length="207" mass="23449">MEENKRKAMNEKDPLKKQKILEEIESDGKLLQQKYQEHQEHSNKFRFDPSKHVSDIIDRIKKAIEKSLNKPRGDGSDPDKPGRPNKPNKPDGNDPFGGDGYGSLPDGSSSNRIPRPRKPSQSENNQQLIIIVAVATKIKPRNPAVTQAKKAKKQKQATLLIALALIGGLAYYFFGYLPEERTKAKEEITEMFRDNWNVTADKLDKTL</sequence>
<evidence type="ECO:0000256" key="1">
    <source>
        <dbReference type="SAM" id="MobiDB-lite"/>
    </source>
</evidence>
<feature type="compositionally biased region" description="Basic and acidic residues" evidence="1">
    <location>
        <begin position="35"/>
        <end position="92"/>
    </location>
</feature>
<accession>A0A9W4SYL6</accession>
<name>A0A9W4SYL6_9GLOM</name>
<gene>
    <name evidence="3" type="ORF">FWILDA_LOCUS12162</name>
</gene>
<keyword evidence="2" id="KW-1133">Transmembrane helix</keyword>
<dbReference type="Proteomes" id="UP001153678">
    <property type="component" value="Unassembled WGS sequence"/>
</dbReference>